<organism evidence="1 2">
    <name type="scientific">Mycolicibacterium madagascariense</name>
    <dbReference type="NCBI Taxonomy" id="212765"/>
    <lineage>
        <taxon>Bacteria</taxon>
        <taxon>Bacillati</taxon>
        <taxon>Actinomycetota</taxon>
        <taxon>Actinomycetes</taxon>
        <taxon>Mycobacteriales</taxon>
        <taxon>Mycobacteriaceae</taxon>
        <taxon>Mycolicibacterium</taxon>
    </lineage>
</organism>
<evidence type="ECO:0000313" key="2">
    <source>
        <dbReference type="Proteomes" id="UP000466517"/>
    </source>
</evidence>
<dbReference type="AlphaFoldDB" id="A0A7I7X9F2"/>
<dbReference type="RefSeq" id="WP_163731394.1">
    <property type="nucleotide sequence ID" value="NZ_AP022610.1"/>
</dbReference>
<gene>
    <name evidence="1" type="ORF">MMAD_02550</name>
</gene>
<dbReference type="EMBL" id="AP022610">
    <property type="protein sequence ID" value="BBZ25960.1"/>
    <property type="molecule type" value="Genomic_DNA"/>
</dbReference>
<evidence type="ECO:0000313" key="1">
    <source>
        <dbReference type="EMBL" id="BBZ25960.1"/>
    </source>
</evidence>
<name>A0A7I7X9F2_9MYCO</name>
<dbReference type="KEGG" id="mmag:MMAD_02550"/>
<dbReference type="SUPFAM" id="SSF53756">
    <property type="entry name" value="UDP-Glycosyltransferase/glycogen phosphorylase"/>
    <property type="match status" value="1"/>
</dbReference>
<reference evidence="1 2" key="1">
    <citation type="journal article" date="2019" name="Emerg. Microbes Infect.">
        <title>Comprehensive subspecies identification of 175 nontuberculous mycobacteria species based on 7547 genomic profiles.</title>
        <authorList>
            <person name="Matsumoto Y."/>
            <person name="Kinjo T."/>
            <person name="Motooka D."/>
            <person name="Nabeya D."/>
            <person name="Jung N."/>
            <person name="Uechi K."/>
            <person name="Horii T."/>
            <person name="Iida T."/>
            <person name="Fujita J."/>
            <person name="Nakamura S."/>
        </authorList>
    </citation>
    <scope>NUCLEOTIDE SEQUENCE [LARGE SCALE GENOMIC DNA]</scope>
    <source>
        <strain evidence="1 2">JCM 13574</strain>
    </source>
</reference>
<dbReference type="Gene3D" id="3.40.50.2000">
    <property type="entry name" value="Glycogen Phosphorylase B"/>
    <property type="match status" value="1"/>
</dbReference>
<accession>A0A7I7X9F2</accession>
<proteinExistence type="predicted"/>
<dbReference type="GO" id="GO:0016740">
    <property type="term" value="F:transferase activity"/>
    <property type="evidence" value="ECO:0007669"/>
    <property type="project" value="UniProtKB-KW"/>
</dbReference>
<sequence>MASVAVRKSILLWDDNPVWTESFTSGAHRYLIPRRHPARDYGPAVTTVELADLRSEDVDLVVLQHPDELELTARWLDRRPGTDVAAVYVEHHTPQPFAAESLHPIGGRDDIPIVHTTDFNQVMWNNGSAPTTVIMPGLADPEEQFIGDVAAGAAIIDDPLRRVRETGVDLLAELGSRARIDVWGKDTEGLTEKFRQAARIRGKGPAARPKLFRQLARRRVYVHTARWTSLDVGLMQAMYVGLPVVAFASTMASTLIPPEAGVVSADVRTLALATEAFIVDYGSAALAGKASRDYAVAHFGLDRFLAEWDVVIGEIAD</sequence>
<dbReference type="Proteomes" id="UP000466517">
    <property type="component" value="Chromosome"/>
</dbReference>
<keyword evidence="2" id="KW-1185">Reference proteome</keyword>
<keyword evidence="1" id="KW-0808">Transferase</keyword>
<protein>
    <submittedName>
        <fullName evidence="1">Glycosyl transferase</fullName>
    </submittedName>
</protein>